<keyword evidence="3" id="KW-1185">Reference proteome</keyword>
<gene>
    <name evidence="2" type="ORF">Purlil1_3527</name>
</gene>
<feature type="region of interest" description="Disordered" evidence="1">
    <location>
        <begin position="172"/>
        <end position="236"/>
    </location>
</feature>
<protein>
    <submittedName>
        <fullName evidence="2">Uncharacterized protein</fullName>
    </submittedName>
</protein>
<reference evidence="2 3" key="1">
    <citation type="journal article" date="2024" name="Microbiol. Resour. Announc.">
        <title>Genome annotations for the ascomycete fungi Trichoderma harzianum, Trichoderma aggressivum, and Purpureocillium lilacinum.</title>
        <authorList>
            <person name="Beijen E.P.W."/>
            <person name="Ohm R.A."/>
        </authorList>
    </citation>
    <scope>NUCLEOTIDE SEQUENCE [LARGE SCALE GENOMIC DNA]</scope>
    <source>
        <strain evidence="2 3">CBS 150709</strain>
    </source>
</reference>
<evidence type="ECO:0000313" key="2">
    <source>
        <dbReference type="EMBL" id="KAK4092274.1"/>
    </source>
</evidence>
<comment type="caution">
    <text evidence="2">The sequence shown here is derived from an EMBL/GenBank/DDBJ whole genome shotgun (WGS) entry which is preliminary data.</text>
</comment>
<evidence type="ECO:0000313" key="3">
    <source>
        <dbReference type="Proteomes" id="UP001287286"/>
    </source>
</evidence>
<evidence type="ECO:0000256" key="1">
    <source>
        <dbReference type="SAM" id="MobiDB-lite"/>
    </source>
</evidence>
<proteinExistence type="predicted"/>
<accession>A0ABR0C7Y3</accession>
<sequence>MLHTGRHPCRSRHEGCWARVSWQAVNGGLVSECMGAKSTPAVHPRVSSRSSPSHLWLLWALLPITDGRQLAFGGRGVAEIGNGWMGRRRGAALPLPQSPRPRSPSLPVPSKSIAHLPVSSQQACQPVARHRYPFVACPRHPGCRCCLWHLLFSVDARGFPLVITTAQHQGYDSERSNIDDGGDDGREKLDSAYRRSDGDRAESLRLSRDKTLHWTGKGGTQQSPKSTSNPDPPGPPLLPVVVPSFLLLSPTSRHLAVAHQPAVAACGSSVPARSCLD</sequence>
<feature type="compositionally biased region" description="Basic and acidic residues" evidence="1">
    <location>
        <begin position="172"/>
        <end position="212"/>
    </location>
</feature>
<dbReference type="EMBL" id="JAWRVI010000009">
    <property type="protein sequence ID" value="KAK4092274.1"/>
    <property type="molecule type" value="Genomic_DNA"/>
</dbReference>
<dbReference type="Proteomes" id="UP001287286">
    <property type="component" value="Unassembled WGS sequence"/>
</dbReference>
<organism evidence="2 3">
    <name type="scientific">Purpureocillium lilacinum</name>
    <name type="common">Paecilomyces lilacinus</name>
    <dbReference type="NCBI Taxonomy" id="33203"/>
    <lineage>
        <taxon>Eukaryota</taxon>
        <taxon>Fungi</taxon>
        <taxon>Dikarya</taxon>
        <taxon>Ascomycota</taxon>
        <taxon>Pezizomycotina</taxon>
        <taxon>Sordariomycetes</taxon>
        <taxon>Hypocreomycetidae</taxon>
        <taxon>Hypocreales</taxon>
        <taxon>Ophiocordycipitaceae</taxon>
        <taxon>Purpureocillium</taxon>
    </lineage>
</organism>
<name>A0ABR0C7Y3_PURLI</name>